<accession>A0A5B2VHG4</accession>
<feature type="chain" id="PRO_5022887820" evidence="2">
    <location>
        <begin position="26"/>
        <end position="189"/>
    </location>
</feature>
<organism evidence="3 4">
    <name type="scientific">Salinarimonas soli</name>
    <dbReference type="NCBI Taxonomy" id="1638099"/>
    <lineage>
        <taxon>Bacteria</taxon>
        <taxon>Pseudomonadati</taxon>
        <taxon>Pseudomonadota</taxon>
        <taxon>Alphaproteobacteria</taxon>
        <taxon>Hyphomicrobiales</taxon>
        <taxon>Salinarimonadaceae</taxon>
        <taxon>Salinarimonas</taxon>
    </lineage>
</organism>
<feature type="signal peptide" evidence="2">
    <location>
        <begin position="1"/>
        <end position="25"/>
    </location>
</feature>
<evidence type="ECO:0000313" key="4">
    <source>
        <dbReference type="Proteomes" id="UP000323142"/>
    </source>
</evidence>
<gene>
    <name evidence="3" type="ORF">F0L46_08965</name>
</gene>
<name>A0A5B2VHG4_9HYPH</name>
<evidence type="ECO:0000256" key="1">
    <source>
        <dbReference type="SAM" id="MobiDB-lite"/>
    </source>
</evidence>
<evidence type="ECO:0000256" key="2">
    <source>
        <dbReference type="SAM" id="SignalP"/>
    </source>
</evidence>
<feature type="compositionally biased region" description="Polar residues" evidence="1">
    <location>
        <begin position="132"/>
        <end position="144"/>
    </location>
</feature>
<proteinExistence type="predicted"/>
<protein>
    <submittedName>
        <fullName evidence="3">Uncharacterized protein</fullName>
    </submittedName>
</protein>
<comment type="caution">
    <text evidence="3">The sequence shown here is derived from an EMBL/GenBank/DDBJ whole genome shotgun (WGS) entry which is preliminary data.</text>
</comment>
<feature type="compositionally biased region" description="Gly residues" evidence="1">
    <location>
        <begin position="90"/>
        <end position="99"/>
    </location>
</feature>
<dbReference type="EMBL" id="VUOA01000018">
    <property type="protein sequence ID" value="KAA2237792.1"/>
    <property type="molecule type" value="Genomic_DNA"/>
</dbReference>
<keyword evidence="2" id="KW-0732">Signal</keyword>
<sequence>MTPRKLGCAALAFAALGLAPVAVLAGPCDDDIAVLKRQLGSQVGLGAPVSEPDRGQTPAPAQVGQGAAEPGATSSTDRAQPGGASRTAGGSPGTVGGVAGPATAATGTGTGGGIASGSIATSAEDVRRQSEGLPTTAVQASRGTASPEAAAADKSSQAKTALQRAVDLNAAGDRGCTSAVTEARNLMPK</sequence>
<dbReference type="Proteomes" id="UP000323142">
    <property type="component" value="Unassembled WGS sequence"/>
</dbReference>
<dbReference type="OrthoDB" id="7993501at2"/>
<evidence type="ECO:0000313" key="3">
    <source>
        <dbReference type="EMBL" id="KAA2237792.1"/>
    </source>
</evidence>
<keyword evidence="4" id="KW-1185">Reference proteome</keyword>
<reference evidence="3 4" key="2">
    <citation type="submission" date="2019-09" db="EMBL/GenBank/DDBJ databases">
        <authorList>
            <person name="Jin C."/>
        </authorList>
    </citation>
    <scope>NUCLEOTIDE SEQUENCE [LARGE SCALE GENOMIC DNA]</scope>
    <source>
        <strain evidence="3 4">BN140002</strain>
    </source>
</reference>
<feature type="region of interest" description="Disordered" evidence="1">
    <location>
        <begin position="45"/>
        <end position="158"/>
    </location>
</feature>
<dbReference type="RefSeq" id="WP_149816785.1">
    <property type="nucleotide sequence ID" value="NZ_VUOA01000018.1"/>
</dbReference>
<reference evidence="3 4" key="1">
    <citation type="submission" date="2019-09" db="EMBL/GenBank/DDBJ databases">
        <title>Salinarimonas rosea gen. nov., sp. nov., a new member of the a-2 subgroup of the Proteobacteria.</title>
        <authorList>
            <person name="Liu J."/>
        </authorList>
    </citation>
    <scope>NUCLEOTIDE SEQUENCE [LARGE SCALE GENOMIC DNA]</scope>
    <source>
        <strain evidence="3 4">BN140002</strain>
    </source>
</reference>
<dbReference type="AlphaFoldDB" id="A0A5B2VHG4"/>